<name>A0AC35TPR8_9BILA</name>
<protein>
    <submittedName>
        <fullName evidence="2">Uncharacterized protein</fullName>
    </submittedName>
</protein>
<evidence type="ECO:0000313" key="2">
    <source>
        <dbReference type="WBParaSite" id="RSKR_0000274600.1"/>
    </source>
</evidence>
<proteinExistence type="predicted"/>
<evidence type="ECO:0000313" key="1">
    <source>
        <dbReference type="Proteomes" id="UP000095286"/>
    </source>
</evidence>
<accession>A0AC35TPR8</accession>
<dbReference type="WBParaSite" id="RSKR_0000274600.1">
    <property type="protein sequence ID" value="RSKR_0000274600.1"/>
    <property type="gene ID" value="RSKR_0000274600"/>
</dbReference>
<organism evidence="1 2">
    <name type="scientific">Rhabditophanes sp. KR3021</name>
    <dbReference type="NCBI Taxonomy" id="114890"/>
    <lineage>
        <taxon>Eukaryota</taxon>
        <taxon>Metazoa</taxon>
        <taxon>Ecdysozoa</taxon>
        <taxon>Nematoda</taxon>
        <taxon>Chromadorea</taxon>
        <taxon>Rhabditida</taxon>
        <taxon>Tylenchina</taxon>
        <taxon>Panagrolaimomorpha</taxon>
        <taxon>Strongyloidoidea</taxon>
        <taxon>Alloionematidae</taxon>
        <taxon>Rhabditophanes</taxon>
    </lineage>
</organism>
<reference evidence="2" key="1">
    <citation type="submission" date="2016-11" db="UniProtKB">
        <authorList>
            <consortium name="WormBaseParasite"/>
        </authorList>
    </citation>
    <scope>IDENTIFICATION</scope>
    <source>
        <strain evidence="2">KR3021</strain>
    </source>
</reference>
<dbReference type="Proteomes" id="UP000095286">
    <property type="component" value="Unplaced"/>
</dbReference>
<sequence length="213" mass="23077">MMIPSTKLILIACLSCLIYSTTAQKIKQCMCSDIAPCKQKFSESVNVCIDQCKSHASKLGADYGVLRQCFASKEHMIKATIQCEDAKLAGSCARVPGNMVNKRFEETLKLAAMSEMSNILQSSGVLNQVKPLMGTGKKFYGCVSKCMKIKSGNCQEKLKCGLDLPTDTVLVQQTKQCAIQSGFNTGVVRELCNCAVKAGVRQLAGVCDKIVIQ</sequence>